<gene>
    <name evidence="2" type="ORF">GCM10010246_15200</name>
</gene>
<accession>A0ABN3FL41</accession>
<protein>
    <submittedName>
        <fullName evidence="2">Uncharacterized protein</fullName>
    </submittedName>
</protein>
<keyword evidence="3" id="KW-1185">Reference proteome</keyword>
<evidence type="ECO:0000256" key="1">
    <source>
        <dbReference type="SAM" id="MobiDB-lite"/>
    </source>
</evidence>
<name>A0ABN3FL41_9ACTN</name>
<organism evidence="2 3">
    <name type="scientific">Streptomyces cuspidosporus</name>
    <dbReference type="NCBI Taxonomy" id="66882"/>
    <lineage>
        <taxon>Bacteria</taxon>
        <taxon>Bacillati</taxon>
        <taxon>Actinomycetota</taxon>
        <taxon>Actinomycetes</taxon>
        <taxon>Kitasatosporales</taxon>
        <taxon>Streptomycetaceae</taxon>
        <taxon>Streptomyces</taxon>
    </lineage>
</organism>
<dbReference type="EMBL" id="BAAASD010000004">
    <property type="protein sequence ID" value="GAA2332715.1"/>
    <property type="molecule type" value="Genomic_DNA"/>
</dbReference>
<sequence>MAAATARGNSDACIVAWPLSLGRCHDSPSGATRAPYQGRSRRPEDRGSTGAGMPGG</sequence>
<comment type="caution">
    <text evidence="2">The sequence shown here is derived from an EMBL/GenBank/DDBJ whole genome shotgun (WGS) entry which is preliminary data.</text>
</comment>
<feature type="region of interest" description="Disordered" evidence="1">
    <location>
        <begin position="21"/>
        <end position="56"/>
    </location>
</feature>
<evidence type="ECO:0000313" key="2">
    <source>
        <dbReference type="EMBL" id="GAA2332715.1"/>
    </source>
</evidence>
<dbReference type="Proteomes" id="UP001500253">
    <property type="component" value="Unassembled WGS sequence"/>
</dbReference>
<proteinExistence type="predicted"/>
<evidence type="ECO:0000313" key="3">
    <source>
        <dbReference type="Proteomes" id="UP001500253"/>
    </source>
</evidence>
<reference evidence="2 3" key="1">
    <citation type="journal article" date="2019" name="Int. J. Syst. Evol. Microbiol.">
        <title>The Global Catalogue of Microorganisms (GCM) 10K type strain sequencing project: providing services to taxonomists for standard genome sequencing and annotation.</title>
        <authorList>
            <consortium name="The Broad Institute Genomics Platform"/>
            <consortium name="The Broad Institute Genome Sequencing Center for Infectious Disease"/>
            <person name="Wu L."/>
            <person name="Ma J."/>
        </authorList>
    </citation>
    <scope>NUCLEOTIDE SEQUENCE [LARGE SCALE GENOMIC DNA]</scope>
    <source>
        <strain evidence="2 3">JCM 4316</strain>
    </source>
</reference>